<dbReference type="Gene3D" id="3.40.50.880">
    <property type="match status" value="1"/>
</dbReference>
<dbReference type="PANTHER" id="PTHR43130:SF14">
    <property type="entry name" value="DJ-1_PFPI DOMAIN-CONTAINING PROTEIN"/>
    <property type="match status" value="1"/>
</dbReference>
<organism evidence="2 3">
    <name type="scientific">Limnoraphis robusta CS-951</name>
    <dbReference type="NCBI Taxonomy" id="1637645"/>
    <lineage>
        <taxon>Bacteria</taxon>
        <taxon>Bacillati</taxon>
        <taxon>Cyanobacteriota</taxon>
        <taxon>Cyanophyceae</taxon>
        <taxon>Oscillatoriophycideae</taxon>
        <taxon>Oscillatoriales</taxon>
        <taxon>Sirenicapillariaceae</taxon>
        <taxon>Limnoraphis</taxon>
    </lineage>
</organism>
<dbReference type="OrthoDB" id="6382410at2"/>
<proteinExistence type="predicted"/>
<protein>
    <submittedName>
        <fullName evidence="2">AraC family transcriptional regulator</fullName>
    </submittedName>
</protein>
<feature type="domain" description="DJ-1/PfpI" evidence="1">
    <location>
        <begin position="4"/>
        <end position="174"/>
    </location>
</feature>
<dbReference type="AlphaFoldDB" id="A0A0F5YNR2"/>
<evidence type="ECO:0000259" key="1">
    <source>
        <dbReference type="Pfam" id="PF01965"/>
    </source>
</evidence>
<dbReference type="Proteomes" id="UP000033607">
    <property type="component" value="Unassembled WGS sequence"/>
</dbReference>
<dbReference type="SUPFAM" id="SSF52317">
    <property type="entry name" value="Class I glutamine amidotransferase-like"/>
    <property type="match status" value="1"/>
</dbReference>
<dbReference type="EMBL" id="LATL02000314">
    <property type="protein sequence ID" value="KKD39830.1"/>
    <property type="molecule type" value="Genomic_DNA"/>
</dbReference>
<dbReference type="InterPro" id="IPR052158">
    <property type="entry name" value="INH-QAR"/>
</dbReference>
<dbReference type="InterPro" id="IPR002818">
    <property type="entry name" value="DJ-1/PfpI"/>
</dbReference>
<accession>A0A0F5YNR2</accession>
<reference evidence="2 3" key="1">
    <citation type="submission" date="2015-06" db="EMBL/GenBank/DDBJ databases">
        <title>Draft genome assembly of filamentous brackish cyanobacterium Limnoraphis robusta strain CS-951.</title>
        <authorList>
            <person name="Willis A."/>
            <person name="Parks M."/>
            <person name="Burford M.A."/>
        </authorList>
    </citation>
    <scope>NUCLEOTIDE SEQUENCE [LARGE SCALE GENOMIC DNA]</scope>
    <source>
        <strain evidence="2 3">CS-951</strain>
    </source>
</reference>
<dbReference type="PANTHER" id="PTHR43130">
    <property type="entry name" value="ARAC-FAMILY TRANSCRIPTIONAL REGULATOR"/>
    <property type="match status" value="1"/>
</dbReference>
<dbReference type="RefSeq" id="WP_046276667.1">
    <property type="nucleotide sequence ID" value="NZ_LATL02000314.1"/>
</dbReference>
<name>A0A0F5YNR2_9CYAN</name>
<dbReference type="GO" id="GO:0006355">
    <property type="term" value="P:regulation of DNA-templated transcription"/>
    <property type="evidence" value="ECO:0007669"/>
    <property type="project" value="TreeGrafter"/>
</dbReference>
<evidence type="ECO:0000313" key="3">
    <source>
        <dbReference type="Proteomes" id="UP000033607"/>
    </source>
</evidence>
<sequence>MTQKNVAILIYNDVEVLDFAGPFEVFSVTSESDENQPFQVYTVAETQDAIRAKNGLSVNPEYTLADCPSPHIVIIPGGIGSREAMKRSPILDWVKTCSQDAEFVMSVCTGSLILAKAGLLEGLKATTHHQAFDLLREIAPNTTVVENQRFVEEDKILTSGGIAAGIDLSLYVVAKLLGQEVALNTTKYMEYHWTHPL</sequence>
<gene>
    <name evidence="2" type="ORF">WN50_01195</name>
</gene>
<comment type="caution">
    <text evidence="2">The sequence shown here is derived from an EMBL/GenBank/DDBJ whole genome shotgun (WGS) entry which is preliminary data.</text>
</comment>
<dbReference type="CDD" id="cd03139">
    <property type="entry name" value="GATase1_PfpI_2"/>
    <property type="match status" value="1"/>
</dbReference>
<dbReference type="Pfam" id="PF01965">
    <property type="entry name" value="DJ-1_PfpI"/>
    <property type="match status" value="1"/>
</dbReference>
<evidence type="ECO:0000313" key="2">
    <source>
        <dbReference type="EMBL" id="KKD39830.1"/>
    </source>
</evidence>
<dbReference type="InterPro" id="IPR029062">
    <property type="entry name" value="Class_I_gatase-like"/>
</dbReference>